<dbReference type="InterPro" id="IPR001461">
    <property type="entry name" value="Aspartic_peptidase_A1"/>
</dbReference>
<comment type="caution">
    <text evidence="8">The sequence shown here is derived from an EMBL/GenBank/DDBJ whole genome shotgun (WGS) entry which is preliminary data.</text>
</comment>
<dbReference type="PRINTS" id="PR00792">
    <property type="entry name" value="PEPSIN"/>
</dbReference>
<dbReference type="InterPro" id="IPR032861">
    <property type="entry name" value="TAXi_N"/>
</dbReference>
<protein>
    <recommendedName>
        <fullName evidence="7">Peptidase A1 domain-containing protein</fullName>
    </recommendedName>
</protein>
<proteinExistence type="inferred from homology"/>
<evidence type="ECO:0000313" key="9">
    <source>
        <dbReference type="Proteomes" id="UP000266723"/>
    </source>
</evidence>
<evidence type="ECO:0000313" key="8">
    <source>
        <dbReference type="EMBL" id="KAF3492958.1"/>
    </source>
</evidence>
<feature type="region of interest" description="Disordered" evidence="6">
    <location>
        <begin position="521"/>
        <end position="540"/>
    </location>
</feature>
<keyword evidence="4" id="KW-0378">Hydrolase</keyword>
<feature type="compositionally biased region" description="Basic and acidic residues" evidence="6">
    <location>
        <begin position="530"/>
        <end position="539"/>
    </location>
</feature>
<evidence type="ECO:0000256" key="2">
    <source>
        <dbReference type="ARBA" id="ARBA00022670"/>
    </source>
</evidence>
<keyword evidence="5" id="KW-0325">Glycoprotein</keyword>
<sequence>MDLSLTLRILAAVLMVLIQYACGNFVFNVTHKFAGKDKQLSELKSHDSFRHARMLANIDLPLGGDSRADSIGLYFTKIKLGSPPKNYHVQVDTGSDILWVNCAPCSKCPVKTDLGIPLRLYDSKASSTWKKVGCEDDFCAFISQSDTCEPKTKPCSYHVVYGDGSTSDGDFVKDNITLDQVTGNLRTAPLSQQVVFGCGSNQSGQLGQTDSALDGIMGFGQANTSVISQLAIAGNVKRIFSHCLDNVNGGGIFAVGEVESPIVKTTPLVPNQVHYNVILKAIDVDGEPLDLPPSIASFGGNGGTIIDSGTTLAYLPQDLYNSLLKQITTRTPVKLHMVQETFACFSFTSNTDKAFPVVNLHFEDSLKLTVYPHDYLFSLREDMYCFGWQSGGMTTQDGSDVILLGDLVLSNKLVVYDLDNEVIGWADHNCSSSIKVKDGSGAAYSVEADNLIQSASSVINRTFVPLLSILIWGFLSFTSHSRPRSASAQGVPDLSSDVRDPRAAPARDLFLVRDSIRQLASDDQGVPDQATKDVRDPIEATRSIPARVPFVSSSRLNSFDGLIQQSSKVKR</sequence>
<dbReference type="InterPro" id="IPR034161">
    <property type="entry name" value="Pepsin-like_plant"/>
</dbReference>
<dbReference type="PROSITE" id="PS51767">
    <property type="entry name" value="PEPTIDASE_A1"/>
    <property type="match status" value="1"/>
</dbReference>
<gene>
    <name evidence="8" type="ORF">DY000_02053360</name>
</gene>
<keyword evidence="3" id="KW-0064">Aspartyl protease</keyword>
<dbReference type="InterPro" id="IPR033121">
    <property type="entry name" value="PEPTIDASE_A1"/>
</dbReference>
<dbReference type="SUPFAM" id="SSF50630">
    <property type="entry name" value="Acid proteases"/>
    <property type="match status" value="1"/>
</dbReference>
<evidence type="ECO:0000256" key="3">
    <source>
        <dbReference type="ARBA" id="ARBA00022750"/>
    </source>
</evidence>
<evidence type="ECO:0000259" key="7">
    <source>
        <dbReference type="PROSITE" id="PS51767"/>
    </source>
</evidence>
<reference evidence="8 9" key="1">
    <citation type="journal article" date="2020" name="BMC Genomics">
        <title>Intraspecific diversification of the crop wild relative Brassica cretica Lam. using demographic model selection.</title>
        <authorList>
            <person name="Kioukis A."/>
            <person name="Michalopoulou V.A."/>
            <person name="Briers L."/>
            <person name="Pirintsos S."/>
            <person name="Studholme D.J."/>
            <person name="Pavlidis P."/>
            <person name="Sarris P.F."/>
        </authorList>
    </citation>
    <scope>NUCLEOTIDE SEQUENCE [LARGE SCALE GENOMIC DNA]</scope>
    <source>
        <strain evidence="9">cv. PFS-1207/04</strain>
    </source>
</reference>
<dbReference type="PANTHER" id="PTHR13683">
    <property type="entry name" value="ASPARTYL PROTEASES"/>
    <property type="match status" value="1"/>
</dbReference>
<comment type="similarity">
    <text evidence="1">Belongs to the peptidase A1 family.</text>
</comment>
<name>A0ABQ7A5K5_BRACR</name>
<feature type="domain" description="Peptidase A1" evidence="7">
    <location>
        <begin position="74"/>
        <end position="426"/>
    </location>
</feature>
<dbReference type="Proteomes" id="UP000266723">
    <property type="component" value="Unassembled WGS sequence"/>
</dbReference>
<dbReference type="EMBL" id="QGKV02002055">
    <property type="protein sequence ID" value="KAF3492958.1"/>
    <property type="molecule type" value="Genomic_DNA"/>
</dbReference>
<evidence type="ECO:0000256" key="1">
    <source>
        <dbReference type="ARBA" id="ARBA00007447"/>
    </source>
</evidence>
<evidence type="ECO:0000256" key="4">
    <source>
        <dbReference type="ARBA" id="ARBA00022801"/>
    </source>
</evidence>
<dbReference type="PANTHER" id="PTHR13683:SF845">
    <property type="entry name" value="PEPTIDASE A1 DOMAIN-CONTAINING PROTEIN"/>
    <property type="match status" value="1"/>
</dbReference>
<keyword evidence="9" id="KW-1185">Reference proteome</keyword>
<evidence type="ECO:0000256" key="6">
    <source>
        <dbReference type="SAM" id="MobiDB-lite"/>
    </source>
</evidence>
<dbReference type="Gene3D" id="2.40.70.10">
    <property type="entry name" value="Acid Proteases"/>
    <property type="match status" value="2"/>
</dbReference>
<accession>A0ABQ7A5K5</accession>
<dbReference type="Pfam" id="PF14543">
    <property type="entry name" value="TAXi_N"/>
    <property type="match status" value="1"/>
</dbReference>
<dbReference type="CDD" id="cd05476">
    <property type="entry name" value="pepsin_A_like_plant"/>
    <property type="match status" value="1"/>
</dbReference>
<evidence type="ECO:0000256" key="5">
    <source>
        <dbReference type="ARBA" id="ARBA00023180"/>
    </source>
</evidence>
<dbReference type="InterPro" id="IPR021109">
    <property type="entry name" value="Peptidase_aspartic_dom_sf"/>
</dbReference>
<keyword evidence="2" id="KW-0645">Protease</keyword>
<dbReference type="Pfam" id="PF14541">
    <property type="entry name" value="TAXi_C"/>
    <property type="match status" value="1"/>
</dbReference>
<organism evidence="8 9">
    <name type="scientific">Brassica cretica</name>
    <name type="common">Mustard</name>
    <dbReference type="NCBI Taxonomy" id="69181"/>
    <lineage>
        <taxon>Eukaryota</taxon>
        <taxon>Viridiplantae</taxon>
        <taxon>Streptophyta</taxon>
        <taxon>Embryophyta</taxon>
        <taxon>Tracheophyta</taxon>
        <taxon>Spermatophyta</taxon>
        <taxon>Magnoliopsida</taxon>
        <taxon>eudicotyledons</taxon>
        <taxon>Gunneridae</taxon>
        <taxon>Pentapetalae</taxon>
        <taxon>rosids</taxon>
        <taxon>malvids</taxon>
        <taxon>Brassicales</taxon>
        <taxon>Brassicaceae</taxon>
        <taxon>Brassiceae</taxon>
        <taxon>Brassica</taxon>
    </lineage>
</organism>
<dbReference type="InterPro" id="IPR032799">
    <property type="entry name" value="TAXi_C"/>
</dbReference>